<evidence type="ECO:0000256" key="4">
    <source>
        <dbReference type="ARBA" id="ARBA00013122"/>
    </source>
</evidence>
<evidence type="ECO:0000256" key="15">
    <source>
        <dbReference type="ARBA" id="ARBA00036671"/>
    </source>
</evidence>
<dbReference type="GO" id="GO:0042761">
    <property type="term" value="P:very long-chain fatty acid biosynthetic process"/>
    <property type="evidence" value="ECO:0007669"/>
    <property type="project" value="TreeGrafter"/>
</dbReference>
<keyword evidence="11 16" id="KW-0443">Lipid metabolism</keyword>
<evidence type="ECO:0000256" key="5">
    <source>
        <dbReference type="ARBA" id="ARBA00022516"/>
    </source>
</evidence>
<protein>
    <recommendedName>
        <fullName evidence="4 16">Very-long-chain (3R)-3-hydroxyacyl-CoA dehydratase</fullName>
        <ecNumber evidence="4 16">4.2.1.134</ecNumber>
    </recommendedName>
</protein>
<dbReference type="GO" id="GO:0030497">
    <property type="term" value="P:fatty acid elongation"/>
    <property type="evidence" value="ECO:0007669"/>
    <property type="project" value="TreeGrafter"/>
</dbReference>
<evidence type="ECO:0000256" key="3">
    <source>
        <dbReference type="ARBA" id="ARBA00007811"/>
    </source>
</evidence>
<evidence type="ECO:0000256" key="2">
    <source>
        <dbReference type="ARBA" id="ARBA00005194"/>
    </source>
</evidence>
<dbReference type="UniPathway" id="UPA00094"/>
<proteinExistence type="inferred from homology"/>
<evidence type="ECO:0000256" key="13">
    <source>
        <dbReference type="ARBA" id="ARBA00023160"/>
    </source>
</evidence>
<dbReference type="GO" id="GO:0006417">
    <property type="term" value="P:regulation of translation"/>
    <property type="evidence" value="ECO:0007669"/>
    <property type="project" value="UniProtKB-KW"/>
</dbReference>
<dbReference type="SMART" id="SM00025">
    <property type="entry name" value="Pumilio"/>
    <property type="match status" value="1"/>
</dbReference>
<keyword evidence="13 16" id="KW-0275">Fatty acid biosynthesis</keyword>
<organism evidence="17">
    <name type="scientific">Triticum urartu</name>
    <name type="common">Red wild einkorn</name>
    <name type="synonym">Crithodium urartu</name>
    <dbReference type="NCBI Taxonomy" id="4572"/>
    <lineage>
        <taxon>Eukaryota</taxon>
        <taxon>Viridiplantae</taxon>
        <taxon>Streptophyta</taxon>
        <taxon>Embryophyta</taxon>
        <taxon>Tracheophyta</taxon>
        <taxon>Spermatophyta</taxon>
        <taxon>Magnoliopsida</taxon>
        <taxon>Liliopsida</taxon>
        <taxon>Poales</taxon>
        <taxon>Poaceae</taxon>
        <taxon>BOP clade</taxon>
        <taxon>Pooideae</taxon>
        <taxon>Triticodae</taxon>
        <taxon>Triticeae</taxon>
        <taxon>Triticinae</taxon>
        <taxon>Triticum</taxon>
    </lineage>
</organism>
<comment type="function">
    <text evidence="16">Catalyzes the third of the four reactions of the long-chain fatty acids elongation cycle. This endoplasmic reticulum-bound enzymatic process, allows the addition of two carbons to the chain of long- and very long-chain fatty acids/VLCFAs per cycle. This enzyme catalyzes the dehydration of the 3-hydroxyacyl-CoA intermediate into trans-2,3-enoyl-CoA, within each cycle of fatty acid elongation. Thereby, it participates to the production of VLCFAs of different chain lengths that are involved in multiple biological processes as precursors of membrane lipids and lipid mediators.</text>
</comment>
<evidence type="ECO:0000256" key="14">
    <source>
        <dbReference type="ARBA" id="ARBA00023239"/>
    </source>
</evidence>
<keyword evidence="5 16" id="KW-0444">Lipid biosynthesis</keyword>
<comment type="subcellular location">
    <subcellularLocation>
        <location evidence="16">Endoplasmic reticulum membrane</location>
        <topology evidence="16">Multi-pass membrane protein</topology>
    </subcellularLocation>
    <subcellularLocation>
        <location evidence="1">Membrane</location>
        <topology evidence="1">Multi-pass membrane protein</topology>
    </subcellularLocation>
</comment>
<comment type="similarity">
    <text evidence="3 16">Belongs to the very long-chain fatty acids dehydratase HACD family.</text>
</comment>
<dbReference type="InterPro" id="IPR016024">
    <property type="entry name" value="ARM-type_fold"/>
</dbReference>
<dbReference type="eggNOG" id="KOG2049">
    <property type="taxonomic scope" value="Eukaryota"/>
</dbReference>
<dbReference type="EC" id="4.2.1.134" evidence="4 16"/>
<evidence type="ECO:0000256" key="8">
    <source>
        <dbReference type="ARBA" id="ARBA00022832"/>
    </source>
</evidence>
<dbReference type="PROSITE" id="PS50302">
    <property type="entry name" value="PUM"/>
    <property type="match status" value="1"/>
</dbReference>
<keyword evidence="9" id="KW-0810">Translation regulation</keyword>
<sequence length="340" mass="38510">MKLVLVSFSDGSAPRLRETVDDDDMMMARMIEEGWRGGRKTPLDVAYKESRSLGIRFVTKEIGEGLGGFDHGCSFLRWKILHGLIGLVRSQLPATPRKIRSCLFVIWGILWSFSEILHGLIGLVRSQLPATPRKIRSCLFVIWGILWSFSETRIHILVSSLVIRWDNTEWRSCQKLGTARRRPGSQISIKHHLSGLGSTRVHQQQVQQLVQGDKLCYFLLFKTRAVQKLIETLKVMKQIVLIISALQPGFIHLVNDLNGNYVIQKCLSNFGAEENKQLETWPTALRKRPACEVIRMMPTYQVLTKPSSLACPWATSSAYKQLKWTDTYLAPHLDASGGAP</sequence>
<keyword evidence="16" id="KW-0256">Endoplasmic reticulum</keyword>
<dbReference type="InterPro" id="IPR007482">
    <property type="entry name" value="Tyr_Pase-like_PTPLA"/>
</dbReference>
<comment type="pathway">
    <text evidence="2 16">Lipid metabolism; fatty acid biosynthesis.</text>
</comment>
<name>M7YMG0_TRIUA</name>
<dbReference type="EMBL" id="KD252007">
    <property type="protein sequence ID" value="EMS48091.1"/>
    <property type="molecule type" value="Genomic_DNA"/>
</dbReference>
<reference evidence="17" key="1">
    <citation type="journal article" date="2013" name="Nature">
        <title>Draft genome of the wheat A-genome progenitor Triticum urartu.</title>
        <authorList>
            <person name="Ling H.Q."/>
            <person name="Zhao S."/>
            <person name="Liu D."/>
            <person name="Wang J."/>
            <person name="Sun H."/>
            <person name="Zhang C."/>
            <person name="Fan H."/>
            <person name="Li D."/>
            <person name="Dong L."/>
            <person name="Tao Y."/>
            <person name="Gao C."/>
            <person name="Wu H."/>
            <person name="Li Y."/>
            <person name="Cui Y."/>
            <person name="Guo X."/>
            <person name="Zheng S."/>
            <person name="Wang B."/>
            <person name="Yu K."/>
            <person name="Liang Q."/>
            <person name="Yang W."/>
            <person name="Lou X."/>
            <person name="Chen J."/>
            <person name="Feng M."/>
            <person name="Jian J."/>
            <person name="Zhang X."/>
            <person name="Luo G."/>
            <person name="Jiang Y."/>
            <person name="Liu J."/>
            <person name="Wang Z."/>
            <person name="Sha Y."/>
            <person name="Zhang B."/>
            <person name="Wu H."/>
            <person name="Tang D."/>
            <person name="Shen Q."/>
            <person name="Xue P."/>
            <person name="Zou S."/>
            <person name="Wang X."/>
            <person name="Liu X."/>
            <person name="Wang F."/>
            <person name="Yang Y."/>
            <person name="An X."/>
            <person name="Dong Z."/>
            <person name="Zhang K."/>
            <person name="Zhang X."/>
            <person name="Luo M.C."/>
            <person name="Dvorak J."/>
            <person name="Tong Y."/>
            <person name="Wang J."/>
            <person name="Yang H."/>
            <person name="Li Z."/>
            <person name="Wang D."/>
            <person name="Zhang A."/>
            <person name="Wang J."/>
        </authorList>
    </citation>
    <scope>NUCLEOTIDE SEQUENCE</scope>
</reference>
<keyword evidence="8 16" id="KW-0276">Fatty acid metabolism</keyword>
<evidence type="ECO:0000256" key="9">
    <source>
        <dbReference type="ARBA" id="ARBA00022845"/>
    </source>
</evidence>
<dbReference type="SUPFAM" id="SSF48371">
    <property type="entry name" value="ARM repeat"/>
    <property type="match status" value="1"/>
</dbReference>
<accession>M7YMG0</accession>
<dbReference type="Gene3D" id="1.25.10.10">
    <property type="entry name" value="Leucine-rich Repeat Variant"/>
    <property type="match status" value="1"/>
</dbReference>
<evidence type="ECO:0000256" key="16">
    <source>
        <dbReference type="RuleBase" id="RU363109"/>
    </source>
</evidence>
<evidence type="ECO:0000256" key="10">
    <source>
        <dbReference type="ARBA" id="ARBA00022989"/>
    </source>
</evidence>
<dbReference type="GO" id="GO:0030148">
    <property type="term" value="P:sphingolipid biosynthetic process"/>
    <property type="evidence" value="ECO:0007669"/>
    <property type="project" value="TreeGrafter"/>
</dbReference>
<keyword evidence="6" id="KW-0812">Transmembrane</keyword>
<evidence type="ECO:0000313" key="17">
    <source>
        <dbReference type="EMBL" id="EMS48091.1"/>
    </source>
</evidence>
<dbReference type="GO" id="GO:0005789">
    <property type="term" value="C:endoplasmic reticulum membrane"/>
    <property type="evidence" value="ECO:0007669"/>
    <property type="project" value="UniProtKB-SubCell"/>
</dbReference>
<dbReference type="GO" id="GO:0003723">
    <property type="term" value="F:RNA binding"/>
    <property type="evidence" value="ECO:0007669"/>
    <property type="project" value="InterPro"/>
</dbReference>
<evidence type="ECO:0000256" key="1">
    <source>
        <dbReference type="ARBA" id="ARBA00004141"/>
    </source>
</evidence>
<evidence type="ECO:0000256" key="11">
    <source>
        <dbReference type="ARBA" id="ARBA00023098"/>
    </source>
</evidence>
<dbReference type="STRING" id="4572.M7YMG0"/>
<dbReference type="InterPro" id="IPR011989">
    <property type="entry name" value="ARM-like"/>
</dbReference>
<keyword evidence="10" id="KW-1133">Transmembrane helix</keyword>
<comment type="catalytic activity">
    <reaction evidence="15 16">
        <text>a very-long-chain (3R)-3-hydroxyacyl-CoA = a very-long-chain (2E)-enoyl-CoA + H2O</text>
        <dbReference type="Rhea" id="RHEA:45812"/>
        <dbReference type="ChEBI" id="CHEBI:15377"/>
        <dbReference type="ChEBI" id="CHEBI:83728"/>
        <dbReference type="ChEBI" id="CHEBI:85440"/>
        <dbReference type="EC" id="4.2.1.134"/>
    </reaction>
</comment>
<evidence type="ECO:0000256" key="7">
    <source>
        <dbReference type="ARBA" id="ARBA00022737"/>
    </source>
</evidence>
<keyword evidence="12 16" id="KW-0472">Membrane</keyword>
<dbReference type="GO" id="GO:0102158">
    <property type="term" value="F:very-long-chain (3R)-3-hydroxyacyl-CoA dehydratase activity"/>
    <property type="evidence" value="ECO:0007669"/>
    <property type="project" value="UniProtKB-EC"/>
</dbReference>
<gene>
    <name evidence="17" type="ORF">TRIUR3_07731</name>
</gene>
<evidence type="ECO:0000256" key="6">
    <source>
        <dbReference type="ARBA" id="ARBA00022692"/>
    </source>
</evidence>
<keyword evidence="7" id="KW-0677">Repeat</keyword>
<dbReference type="InterPro" id="IPR001313">
    <property type="entry name" value="Pumilio_RNA-bd_rpt"/>
</dbReference>
<evidence type="ECO:0000256" key="12">
    <source>
        <dbReference type="ARBA" id="ARBA00023136"/>
    </source>
</evidence>
<dbReference type="PANTHER" id="PTHR11035:SF3">
    <property type="entry name" value="VERY-LONG-CHAIN (3R)-3-HYDROXYACYL-COA DEHYDRATASE"/>
    <property type="match status" value="1"/>
</dbReference>
<dbReference type="PANTHER" id="PTHR11035">
    <property type="entry name" value="VERY-LONG-CHAIN (3R)-3-HYDROXYACYL-COA DEHYDRATASE"/>
    <property type="match status" value="1"/>
</dbReference>
<dbReference type="Pfam" id="PF04387">
    <property type="entry name" value="PTPLA"/>
    <property type="match status" value="1"/>
</dbReference>
<keyword evidence="14 16" id="KW-0456">Lyase</keyword>
<dbReference type="AlphaFoldDB" id="M7YMG0"/>